<comment type="caution">
    <text evidence="7">The sequence shown here is derived from an EMBL/GenBank/DDBJ whole genome shotgun (WGS) entry which is preliminary data.</text>
</comment>
<feature type="domain" description="Helicase ATP-binding" evidence="5">
    <location>
        <begin position="246"/>
        <end position="408"/>
    </location>
</feature>
<proteinExistence type="predicted"/>
<sequence length="629" mass="72910">MSEFPVLPFTLNTSDNNLTEEFYTPCLKWATKYDRGVGYFTSGWISRNATGMSEFAASGGTVRWITSPILDSNDFESIRSGLNDPENLELFKVLKEDVELLKIYLEDHTQNVIAWLIYDGLLEFKFAVPKNDLDGGDFHDKFGIFKDDEDNFISFNGSINDSKKGYSNYESIKVFSSWIEGLDHFVKEDINKFETLWNDHDPNVKVYNTPEGIKEEIFKLRKSERPYNLQSTKSKLNKWRHQSEAIDKFLLKGNGILEMATGTGKTRTALRIVNELFERDEIKYVIITVKGTDLLDQWCKEVSKWTNLTMYKQFSSFKEISGFKLSTGKSVLVISRDNLKKEITKIPSSYISNTIIIADEVHGLGSQSMVEGLKGRLKPFKYRLGLSATPEREYDEEGNQFIEEEIGVPIFQFKLADAIRRGILCEFDYHPIEYSLSDEDNRKIKQIISNFKAKEKEGIFVSQETLYRDLARVKKTSENKLPLFSEFLKEHPNIVDRSIIFVETKEFGEKVQEILMRYQPYYHTYYGEDDRRNLVQFSNGELNCLITSKRISEGIDIKSVNNIILFSADKAKIQTIQRIGRSLRIDPDNDNKRAAVVDFIQEQNDDKERNSDQERKDWLQILSNIKRVE</sequence>
<accession>A0ABQ1PIG9</accession>
<organism evidence="7 8">
    <name type="scientific">Pontibacillus salipaludis</name>
    <dbReference type="NCBI Taxonomy" id="1697394"/>
    <lineage>
        <taxon>Bacteria</taxon>
        <taxon>Bacillati</taxon>
        <taxon>Bacillota</taxon>
        <taxon>Bacilli</taxon>
        <taxon>Bacillales</taxon>
        <taxon>Bacillaceae</taxon>
        <taxon>Pontibacillus</taxon>
    </lineage>
</organism>
<dbReference type="PROSITE" id="PS51194">
    <property type="entry name" value="HELICASE_CTER"/>
    <property type="match status" value="1"/>
</dbReference>
<evidence type="ECO:0000256" key="4">
    <source>
        <dbReference type="ARBA" id="ARBA00022840"/>
    </source>
</evidence>
<keyword evidence="8" id="KW-1185">Reference proteome</keyword>
<feature type="domain" description="Helicase C-terminal" evidence="6">
    <location>
        <begin position="487"/>
        <end position="629"/>
    </location>
</feature>
<dbReference type="Proteomes" id="UP000642571">
    <property type="component" value="Unassembled WGS sequence"/>
</dbReference>
<evidence type="ECO:0000256" key="2">
    <source>
        <dbReference type="ARBA" id="ARBA00022801"/>
    </source>
</evidence>
<evidence type="ECO:0000313" key="7">
    <source>
        <dbReference type="EMBL" id="GGC97891.1"/>
    </source>
</evidence>
<keyword evidence="4" id="KW-0067">ATP-binding</keyword>
<dbReference type="InterPro" id="IPR027417">
    <property type="entry name" value="P-loop_NTPase"/>
</dbReference>
<keyword evidence="3" id="KW-0347">Helicase</keyword>
<keyword evidence="2" id="KW-0378">Hydrolase</keyword>
<name>A0ABQ1PIG9_9BACI</name>
<dbReference type="PROSITE" id="PS51192">
    <property type="entry name" value="HELICASE_ATP_BIND_1"/>
    <property type="match status" value="1"/>
</dbReference>
<dbReference type="PANTHER" id="PTHR11274:SF0">
    <property type="entry name" value="GENERAL TRANSCRIPTION AND DNA REPAIR FACTOR IIH HELICASE SUBUNIT XPB"/>
    <property type="match status" value="1"/>
</dbReference>
<dbReference type="Gene3D" id="3.40.50.300">
    <property type="entry name" value="P-loop containing nucleotide triphosphate hydrolases"/>
    <property type="match status" value="2"/>
</dbReference>
<evidence type="ECO:0000256" key="3">
    <source>
        <dbReference type="ARBA" id="ARBA00022806"/>
    </source>
</evidence>
<dbReference type="InterPro" id="IPR001650">
    <property type="entry name" value="Helicase_C-like"/>
</dbReference>
<dbReference type="SUPFAM" id="SSF52540">
    <property type="entry name" value="P-loop containing nucleoside triphosphate hydrolases"/>
    <property type="match status" value="1"/>
</dbReference>
<dbReference type="RefSeq" id="WP_188649931.1">
    <property type="nucleotide sequence ID" value="NZ_BMIN01000001.1"/>
</dbReference>
<protein>
    <submittedName>
        <fullName evidence="7">DNA-repair protein</fullName>
    </submittedName>
</protein>
<dbReference type="Pfam" id="PF00271">
    <property type="entry name" value="Helicase_C"/>
    <property type="match status" value="1"/>
</dbReference>
<dbReference type="CDD" id="cd09179">
    <property type="entry name" value="PLDc_N_DEXD_a"/>
    <property type="match status" value="1"/>
</dbReference>
<dbReference type="InterPro" id="IPR014001">
    <property type="entry name" value="Helicase_ATP-bd"/>
</dbReference>
<reference evidence="8" key="1">
    <citation type="journal article" date="2019" name="Int. J. Syst. Evol. Microbiol.">
        <title>The Global Catalogue of Microorganisms (GCM) 10K type strain sequencing project: providing services to taxonomists for standard genome sequencing and annotation.</title>
        <authorList>
            <consortium name="The Broad Institute Genomics Platform"/>
            <consortium name="The Broad Institute Genome Sequencing Center for Infectious Disease"/>
            <person name="Wu L."/>
            <person name="Ma J."/>
        </authorList>
    </citation>
    <scope>NUCLEOTIDE SEQUENCE [LARGE SCALE GENOMIC DNA]</scope>
    <source>
        <strain evidence="8">CGMCC 1.15353</strain>
    </source>
</reference>
<evidence type="ECO:0000259" key="6">
    <source>
        <dbReference type="PROSITE" id="PS51194"/>
    </source>
</evidence>
<dbReference type="Pfam" id="PF04851">
    <property type="entry name" value="ResIII"/>
    <property type="match status" value="1"/>
</dbReference>
<dbReference type="InterPro" id="IPR050615">
    <property type="entry name" value="ATP-dep_DNA_Helicase"/>
</dbReference>
<dbReference type="PANTHER" id="PTHR11274">
    <property type="entry name" value="RAD25/XP-B DNA REPAIR HELICASE"/>
    <property type="match status" value="1"/>
</dbReference>
<evidence type="ECO:0000259" key="5">
    <source>
        <dbReference type="PROSITE" id="PS51192"/>
    </source>
</evidence>
<evidence type="ECO:0000256" key="1">
    <source>
        <dbReference type="ARBA" id="ARBA00022741"/>
    </source>
</evidence>
<evidence type="ECO:0000313" key="8">
    <source>
        <dbReference type="Proteomes" id="UP000642571"/>
    </source>
</evidence>
<dbReference type="SMART" id="SM00487">
    <property type="entry name" value="DEXDc"/>
    <property type="match status" value="1"/>
</dbReference>
<dbReference type="EMBL" id="BMIN01000001">
    <property type="protein sequence ID" value="GGC97891.1"/>
    <property type="molecule type" value="Genomic_DNA"/>
</dbReference>
<dbReference type="InterPro" id="IPR006935">
    <property type="entry name" value="Helicase/UvrB_N"/>
</dbReference>
<keyword evidence="1" id="KW-0547">Nucleotide-binding</keyword>
<dbReference type="SMART" id="SM00490">
    <property type="entry name" value="HELICc"/>
    <property type="match status" value="1"/>
</dbReference>
<gene>
    <name evidence="7" type="ORF">GCM10011389_01290</name>
</gene>